<evidence type="ECO:0000313" key="5">
    <source>
        <dbReference type="EMBL" id="SEA39453.1"/>
    </source>
</evidence>
<organism evidence="5 6">
    <name type="scientific">Alistipes timonensis JC136</name>
    <dbReference type="NCBI Taxonomy" id="1033731"/>
    <lineage>
        <taxon>Bacteria</taxon>
        <taxon>Pseudomonadati</taxon>
        <taxon>Bacteroidota</taxon>
        <taxon>Bacteroidia</taxon>
        <taxon>Bacteroidales</taxon>
        <taxon>Rikenellaceae</taxon>
        <taxon>Alistipes</taxon>
    </lineage>
</organism>
<sequence length="892" mass="99271">MKQIYALNVCRSARCWLHLMLVVWCGVAAAKSPVRDSAALRLPVQTDRVAAGDLVITASQIRAVDPVDLWKAISFYDPSISNSWEREHGSDPVYGAGDMTVRGSKRWARDEAVKPSRPLYIIDGALVDARKFFDTDINDVRQIIIRKDPVSLAQYGIRSADGVVEMKTQKPVKGPLKVRYMFDGIVEWADLGSYDLMSASEQLALIEREGLTTGSAASMQQHKASGKNVDWLNQLTRTVFRHRHKITVDGGDDNVKYALTGRIAPSGKGVVEGVEKEILGLGAYIEYRYKSFRISNDLTYDKTAKNSKLFGTLGDYARTPRWLDPDNGHGGYLKTMGHEEDAVRFENPLYELTLGSHNECRTYSIFDNVRLSLDLGAGFSVNGRFSFVRDLIRTDTYVSPASVRYASQTTDSYTGRYGIARSSIQTYDGAVDLTYRGSRGRSSYGASLQAGIFSGTYNMESYAGVGIPSDKMGYISFTKAYDPDTAPYAWRYYDRTVGGTLSAHYSYDERYTVAGTAHLDRSSMLAPGERTALFYGVSAAWNIGRERFLRRADWIDRLTLSAAIGTSGAVDALNSDYVVTYSSNIDNEYVYNYYLVGASVNFMPNPDLKWRTLVSRSVALQAEFAHALRLRVEYYNNDSKDLMTVDRLPLASGYRRNVSNGGRVRNSGLEYYLNATLYSRPGLSVSAFTSGSHNRNRIGELPGFFAAWYNEALSEGEAPLSEGESVNAIYAAESSFDGTTERAAGEAVAAGRAEPDLKGNFGVNVTWGKWHFGAAFDYRIGGQTFNRTLYDVQFGSPLYNLDRRALNPKYRRAFDGEPVRLQRFVERFDALNFSAVQVGYVFGAKAAGKLYMRNLALYLTGSNLFYCSGVDMQRGTVYPYTRTVTLSLRATF</sequence>
<keyword evidence="3" id="KW-0998">Cell outer membrane</keyword>
<dbReference type="InterPro" id="IPR037066">
    <property type="entry name" value="Plug_dom_sf"/>
</dbReference>
<feature type="chain" id="PRO_5010234628" evidence="4">
    <location>
        <begin position="31"/>
        <end position="892"/>
    </location>
</feature>
<dbReference type="Gene3D" id="2.170.130.10">
    <property type="entry name" value="TonB-dependent receptor, plug domain"/>
    <property type="match status" value="1"/>
</dbReference>
<keyword evidence="6" id="KW-1185">Reference proteome</keyword>
<reference evidence="5 6" key="1">
    <citation type="submission" date="2016-10" db="EMBL/GenBank/DDBJ databases">
        <authorList>
            <person name="de Groot N.N."/>
        </authorList>
    </citation>
    <scope>NUCLEOTIDE SEQUENCE [LARGE SCALE GENOMIC DNA]</scope>
    <source>
        <strain evidence="5 6">DSM 25383</strain>
    </source>
</reference>
<dbReference type="Proteomes" id="UP000183253">
    <property type="component" value="Unassembled WGS sequence"/>
</dbReference>
<accession>A0A1H4AU70</accession>
<keyword evidence="4" id="KW-0732">Signal</keyword>
<dbReference type="SUPFAM" id="SSF56935">
    <property type="entry name" value="Porins"/>
    <property type="match status" value="1"/>
</dbReference>
<dbReference type="AlphaFoldDB" id="A0A1H4AU70"/>
<evidence type="ECO:0000256" key="4">
    <source>
        <dbReference type="SAM" id="SignalP"/>
    </source>
</evidence>
<dbReference type="RefSeq" id="WP_010261461.1">
    <property type="nucleotide sequence ID" value="NZ_CAEG01000010.1"/>
</dbReference>
<feature type="signal peptide" evidence="4">
    <location>
        <begin position="1"/>
        <end position="30"/>
    </location>
</feature>
<evidence type="ECO:0000256" key="2">
    <source>
        <dbReference type="ARBA" id="ARBA00023136"/>
    </source>
</evidence>
<keyword evidence="5" id="KW-0675">Receptor</keyword>
<keyword evidence="2" id="KW-0472">Membrane</keyword>
<protein>
    <submittedName>
        <fullName evidence="5">Outer membrane receptor proteins, mostly Fe transport</fullName>
    </submittedName>
</protein>
<dbReference type="InterPro" id="IPR036942">
    <property type="entry name" value="Beta-barrel_TonB_sf"/>
</dbReference>
<proteinExistence type="predicted"/>
<dbReference type="GO" id="GO:0009279">
    <property type="term" value="C:cell outer membrane"/>
    <property type="evidence" value="ECO:0007669"/>
    <property type="project" value="UniProtKB-SubCell"/>
</dbReference>
<gene>
    <name evidence="5" type="ORF">SAMN05444145_103123</name>
</gene>
<dbReference type="EMBL" id="FNRI01000003">
    <property type="protein sequence ID" value="SEA39453.1"/>
    <property type="molecule type" value="Genomic_DNA"/>
</dbReference>
<dbReference type="STRING" id="1033731.SAMN05444145_103123"/>
<name>A0A1H4AU70_9BACT</name>
<comment type="subcellular location">
    <subcellularLocation>
        <location evidence="1">Cell outer membrane</location>
    </subcellularLocation>
</comment>
<evidence type="ECO:0000313" key="6">
    <source>
        <dbReference type="Proteomes" id="UP000183253"/>
    </source>
</evidence>
<dbReference type="OrthoDB" id="1096549at2"/>
<evidence type="ECO:0000256" key="1">
    <source>
        <dbReference type="ARBA" id="ARBA00004442"/>
    </source>
</evidence>
<dbReference type="Gene3D" id="2.40.170.20">
    <property type="entry name" value="TonB-dependent receptor, beta-barrel domain"/>
    <property type="match status" value="1"/>
</dbReference>
<evidence type="ECO:0000256" key="3">
    <source>
        <dbReference type="ARBA" id="ARBA00023237"/>
    </source>
</evidence>